<comment type="caution">
    <text evidence="2">The sequence shown here is derived from an EMBL/GenBank/DDBJ whole genome shotgun (WGS) entry which is preliminary data.</text>
</comment>
<name>A0A816GIZ4_ADIRI</name>
<protein>
    <submittedName>
        <fullName evidence="2">Uncharacterized protein</fullName>
    </submittedName>
</protein>
<keyword evidence="3" id="KW-1185">Reference proteome</keyword>
<feature type="transmembrane region" description="Helical" evidence="1">
    <location>
        <begin position="23"/>
        <end position="47"/>
    </location>
</feature>
<gene>
    <name evidence="2" type="ORF">XAT740_LOCUS59591</name>
</gene>
<dbReference type="EMBL" id="CAJNOR010013935">
    <property type="protein sequence ID" value="CAF1675912.1"/>
    <property type="molecule type" value="Genomic_DNA"/>
</dbReference>
<organism evidence="2 3">
    <name type="scientific">Adineta ricciae</name>
    <name type="common">Rotifer</name>
    <dbReference type="NCBI Taxonomy" id="249248"/>
    <lineage>
        <taxon>Eukaryota</taxon>
        <taxon>Metazoa</taxon>
        <taxon>Spiralia</taxon>
        <taxon>Gnathifera</taxon>
        <taxon>Rotifera</taxon>
        <taxon>Eurotatoria</taxon>
        <taxon>Bdelloidea</taxon>
        <taxon>Adinetida</taxon>
        <taxon>Adinetidae</taxon>
        <taxon>Adineta</taxon>
    </lineage>
</organism>
<evidence type="ECO:0000256" key="1">
    <source>
        <dbReference type="SAM" id="Phobius"/>
    </source>
</evidence>
<sequence>MPRSTEDHSYIPSWKRLVIVQLFLGYVFVITGLFVNLLQLLTACFVWPFNRALYRKINYHLATVIWSQLTFVYQWWSNSDIDVYIKPEDLAKLRQENSIWLGNHRYEVDWLLGWVITQRLGLAGVSNSI</sequence>
<keyword evidence="1" id="KW-1133">Transmembrane helix</keyword>
<keyword evidence="1" id="KW-0812">Transmembrane</keyword>
<dbReference type="AlphaFoldDB" id="A0A816GIZ4"/>
<dbReference type="GO" id="GO:0003841">
    <property type="term" value="F:1-acylglycerol-3-phosphate O-acyltransferase activity"/>
    <property type="evidence" value="ECO:0007669"/>
    <property type="project" value="TreeGrafter"/>
</dbReference>
<dbReference type="PANTHER" id="PTHR10983:SF24">
    <property type="entry name" value="1-ACYLGLYCEROL-3-PHOSPHATE O-ACYLTRANSFERASE 3, ISOFORM E-RELATED"/>
    <property type="match status" value="1"/>
</dbReference>
<evidence type="ECO:0000313" key="3">
    <source>
        <dbReference type="Proteomes" id="UP000663828"/>
    </source>
</evidence>
<keyword evidence="1" id="KW-0472">Membrane</keyword>
<dbReference type="PANTHER" id="PTHR10983">
    <property type="entry name" value="1-ACYLGLYCEROL-3-PHOSPHATE ACYLTRANSFERASE-RELATED"/>
    <property type="match status" value="1"/>
</dbReference>
<dbReference type="Proteomes" id="UP000663828">
    <property type="component" value="Unassembled WGS sequence"/>
</dbReference>
<reference evidence="2" key="1">
    <citation type="submission" date="2021-02" db="EMBL/GenBank/DDBJ databases">
        <authorList>
            <person name="Nowell W R."/>
        </authorList>
    </citation>
    <scope>NUCLEOTIDE SEQUENCE</scope>
</reference>
<dbReference type="GO" id="GO:0012505">
    <property type="term" value="C:endomembrane system"/>
    <property type="evidence" value="ECO:0007669"/>
    <property type="project" value="TreeGrafter"/>
</dbReference>
<evidence type="ECO:0000313" key="2">
    <source>
        <dbReference type="EMBL" id="CAF1675912.1"/>
    </source>
</evidence>
<accession>A0A816GIZ4</accession>
<proteinExistence type="predicted"/>